<feature type="region of interest" description="Disordered" evidence="8">
    <location>
        <begin position="710"/>
        <end position="742"/>
    </location>
</feature>
<evidence type="ECO:0000313" key="10">
    <source>
        <dbReference type="EMBL" id="KXJ88981.1"/>
    </source>
</evidence>
<dbReference type="InParanoid" id="A0A136IVQ3"/>
<evidence type="ECO:0000256" key="6">
    <source>
        <dbReference type="ARBA" id="ARBA00023163"/>
    </source>
</evidence>
<dbReference type="EMBL" id="KQ964256">
    <property type="protein sequence ID" value="KXJ88981.1"/>
    <property type="molecule type" value="Genomic_DNA"/>
</dbReference>
<dbReference type="GO" id="GO:0045944">
    <property type="term" value="P:positive regulation of transcription by RNA polymerase II"/>
    <property type="evidence" value="ECO:0007669"/>
    <property type="project" value="TreeGrafter"/>
</dbReference>
<protein>
    <submittedName>
        <fullName evidence="10">Fungal-specific transcription factor domain-domain-containing protein</fullName>
    </submittedName>
</protein>
<dbReference type="InterPro" id="IPR036864">
    <property type="entry name" value="Zn2-C6_fun-type_DNA-bd_sf"/>
</dbReference>
<keyword evidence="3" id="KW-0862">Zinc</keyword>
<dbReference type="CDD" id="cd12148">
    <property type="entry name" value="fungal_TF_MHR"/>
    <property type="match status" value="1"/>
</dbReference>
<dbReference type="InterPro" id="IPR001138">
    <property type="entry name" value="Zn2Cys6_DnaBD"/>
</dbReference>
<dbReference type="GO" id="GO:0043565">
    <property type="term" value="F:sequence-specific DNA binding"/>
    <property type="evidence" value="ECO:0007669"/>
    <property type="project" value="TreeGrafter"/>
</dbReference>
<evidence type="ECO:0000256" key="2">
    <source>
        <dbReference type="ARBA" id="ARBA00022723"/>
    </source>
</evidence>
<dbReference type="PANTHER" id="PTHR47782">
    <property type="entry name" value="ZN(II)2CYS6 TRANSCRIPTION FACTOR (EUROFUNG)-RELATED"/>
    <property type="match status" value="1"/>
</dbReference>
<keyword evidence="4" id="KW-0805">Transcription regulation</keyword>
<dbReference type="GO" id="GO:0000981">
    <property type="term" value="F:DNA-binding transcription factor activity, RNA polymerase II-specific"/>
    <property type="evidence" value="ECO:0007669"/>
    <property type="project" value="InterPro"/>
</dbReference>
<evidence type="ECO:0000256" key="5">
    <source>
        <dbReference type="ARBA" id="ARBA00023125"/>
    </source>
</evidence>
<keyword evidence="5" id="KW-0238">DNA-binding</keyword>
<proteinExistence type="predicted"/>
<dbReference type="PANTHER" id="PTHR47782:SF12">
    <property type="entry name" value="ZN(II)2CYS6 TRANSCRIPTION FACTOR (EUROFUNG)"/>
    <property type="match status" value="1"/>
</dbReference>
<gene>
    <name evidence="10" type="ORF">Micbo1qcDRAFT_213232</name>
</gene>
<dbReference type="Proteomes" id="UP000070501">
    <property type="component" value="Unassembled WGS sequence"/>
</dbReference>
<feature type="compositionally biased region" description="Low complexity" evidence="8">
    <location>
        <begin position="633"/>
        <end position="654"/>
    </location>
</feature>
<dbReference type="SUPFAM" id="SSF57701">
    <property type="entry name" value="Zn2/Cys6 DNA-binding domain"/>
    <property type="match status" value="1"/>
</dbReference>
<dbReference type="PROSITE" id="PS50048">
    <property type="entry name" value="ZN2_CY6_FUNGAL_2"/>
    <property type="match status" value="1"/>
</dbReference>
<dbReference type="Gene3D" id="4.10.240.10">
    <property type="entry name" value="Zn(2)-C6 fungal-type DNA-binding domain"/>
    <property type="match status" value="1"/>
</dbReference>
<feature type="region of interest" description="Disordered" evidence="8">
    <location>
        <begin position="496"/>
        <end position="530"/>
    </location>
</feature>
<feature type="compositionally biased region" description="Basic and acidic residues" evidence="8">
    <location>
        <begin position="80"/>
        <end position="92"/>
    </location>
</feature>
<keyword evidence="7" id="KW-0539">Nucleus</keyword>
<name>A0A136IVQ3_9PEZI</name>
<keyword evidence="6" id="KW-0804">Transcription</keyword>
<dbReference type="SMART" id="SM00066">
    <property type="entry name" value="GAL4"/>
    <property type="match status" value="1"/>
</dbReference>
<dbReference type="STRING" id="196109.A0A136IVQ3"/>
<keyword evidence="11" id="KW-1185">Reference proteome</keyword>
<evidence type="ECO:0000313" key="11">
    <source>
        <dbReference type="Proteomes" id="UP000070501"/>
    </source>
</evidence>
<feature type="compositionally biased region" description="Polar residues" evidence="8">
    <location>
        <begin position="69"/>
        <end position="79"/>
    </location>
</feature>
<dbReference type="PROSITE" id="PS00463">
    <property type="entry name" value="ZN2_CY6_FUNGAL_1"/>
    <property type="match status" value="1"/>
</dbReference>
<dbReference type="Pfam" id="PF04082">
    <property type="entry name" value="Fungal_trans"/>
    <property type="match status" value="1"/>
</dbReference>
<dbReference type="AlphaFoldDB" id="A0A136IVQ3"/>
<reference evidence="11" key="1">
    <citation type="submission" date="2016-02" db="EMBL/GenBank/DDBJ databases">
        <title>Draft genome sequence of Microdochium bolleyi, a fungal endophyte of beachgrass.</title>
        <authorList>
            <consortium name="DOE Joint Genome Institute"/>
            <person name="David A.S."/>
            <person name="May G."/>
            <person name="Haridas S."/>
            <person name="Lim J."/>
            <person name="Wang M."/>
            <person name="Labutti K."/>
            <person name="Lipzen A."/>
            <person name="Barry K."/>
            <person name="Grigoriev I.V."/>
        </authorList>
    </citation>
    <scope>NUCLEOTIDE SEQUENCE [LARGE SCALE GENOMIC DNA]</scope>
    <source>
        <strain evidence="11">J235TASD1</strain>
    </source>
</reference>
<dbReference type="Pfam" id="PF00172">
    <property type="entry name" value="Zn_clus"/>
    <property type="match status" value="1"/>
</dbReference>
<feature type="region of interest" description="Disordered" evidence="8">
    <location>
        <begin position="68"/>
        <end position="106"/>
    </location>
</feature>
<feature type="compositionally biased region" description="Basic and acidic residues" evidence="8">
    <location>
        <begin position="721"/>
        <end position="735"/>
    </location>
</feature>
<comment type="subcellular location">
    <subcellularLocation>
        <location evidence="1">Nucleus</location>
    </subcellularLocation>
</comment>
<feature type="region of interest" description="Disordered" evidence="8">
    <location>
        <begin position="633"/>
        <end position="655"/>
    </location>
</feature>
<evidence type="ECO:0000256" key="7">
    <source>
        <dbReference type="ARBA" id="ARBA00023242"/>
    </source>
</evidence>
<evidence type="ECO:0000256" key="3">
    <source>
        <dbReference type="ARBA" id="ARBA00022833"/>
    </source>
</evidence>
<dbReference type="CDD" id="cd00067">
    <property type="entry name" value="GAL4"/>
    <property type="match status" value="1"/>
</dbReference>
<sequence>MPPALGARRVIACQQCHHRKVRCDAARPRCANCARAGVSSCVYPPDPRQHRQHVQARLEERIRRLEAENSSLAGQVQESQSRRASDYSDHGRQQQPSGGLAQYQPQQSDVANQVIHLSLSAGGGRTYVGSTSGLFLANLLQPHTQQASAQQHQHGNGISAFPMAGGSLPLASGPHHANATSSPPILLNTLPAESLAREIKDAYAAHDHLIYPIVTLPALERAFDSVYTRSHDRYPNSDLLFDEFVVDMVLAIGTAQLSKLHWAGVSDAEVHYSRAMLKANAVLGTGGIASLQAILLICQYRMGTSSHDTTNSVWHLVGVAARTCYELGLHKSATYQQFRGDSDNSVSADESHSGCRERAEQLEARFNCFWSTVALDRVASLTLGRPLAMQLEDIDVDLMALQREDPFPETPAPANSVQSPIETRTLPLSTTERRTRGAIFTHIVKYRVICGKVLNALHRTTSDEHRAQTSHVDYIHIRDQLAQELQNWHAETRSSVLVSPSGRDHHTTAATPATPATPATTTSTSSRTESLSSFRSPEWFDLLFHNGNLMLFRPSPSIPSLSSSDTTTTTTARNNSIALQRTFDSSRAAIGLYASLHQTRKINYSWATLHSVFMAGLSYIYALRTHFQHARLQSSSSSSSSRSQQPQQQRGQKSMLEAAPSIIQVVNDTRACSKVLVAVSERWGPSTTRNCSEVFDKLSDAVVADVVEAQTQGGHGRGGRRHDTSAPGHDPRTESTSDSSAASSMFNMTVDNTLRDCYTDIQNLFYDTSQNEAIARLSQDWLFGIEEGAAATATAAAVAGHHRP</sequence>
<dbReference type="SMART" id="SM00906">
    <property type="entry name" value="Fungal_trans"/>
    <property type="match status" value="1"/>
</dbReference>
<dbReference type="InterPro" id="IPR007219">
    <property type="entry name" value="XnlR_reg_dom"/>
</dbReference>
<feature type="compositionally biased region" description="Polar residues" evidence="8">
    <location>
        <begin position="93"/>
        <end position="106"/>
    </location>
</feature>
<feature type="domain" description="Zn(2)-C6 fungal-type" evidence="9">
    <location>
        <begin position="12"/>
        <end position="43"/>
    </location>
</feature>
<evidence type="ECO:0000259" key="9">
    <source>
        <dbReference type="PROSITE" id="PS50048"/>
    </source>
</evidence>
<organism evidence="10 11">
    <name type="scientific">Microdochium bolleyi</name>
    <dbReference type="NCBI Taxonomy" id="196109"/>
    <lineage>
        <taxon>Eukaryota</taxon>
        <taxon>Fungi</taxon>
        <taxon>Dikarya</taxon>
        <taxon>Ascomycota</taxon>
        <taxon>Pezizomycotina</taxon>
        <taxon>Sordariomycetes</taxon>
        <taxon>Xylariomycetidae</taxon>
        <taxon>Xylariales</taxon>
        <taxon>Microdochiaceae</taxon>
        <taxon>Microdochium</taxon>
    </lineage>
</organism>
<keyword evidence="2" id="KW-0479">Metal-binding</keyword>
<dbReference type="GO" id="GO:0008270">
    <property type="term" value="F:zinc ion binding"/>
    <property type="evidence" value="ECO:0007669"/>
    <property type="project" value="InterPro"/>
</dbReference>
<evidence type="ECO:0000256" key="4">
    <source>
        <dbReference type="ARBA" id="ARBA00023015"/>
    </source>
</evidence>
<evidence type="ECO:0000256" key="8">
    <source>
        <dbReference type="SAM" id="MobiDB-lite"/>
    </source>
</evidence>
<dbReference type="InterPro" id="IPR052202">
    <property type="entry name" value="Yeast_MetPath_Reg"/>
</dbReference>
<feature type="compositionally biased region" description="Low complexity" evidence="8">
    <location>
        <begin position="508"/>
        <end position="526"/>
    </location>
</feature>
<dbReference type="GO" id="GO:0005634">
    <property type="term" value="C:nucleus"/>
    <property type="evidence" value="ECO:0007669"/>
    <property type="project" value="UniProtKB-SubCell"/>
</dbReference>
<evidence type="ECO:0000256" key="1">
    <source>
        <dbReference type="ARBA" id="ARBA00004123"/>
    </source>
</evidence>
<dbReference type="OrthoDB" id="25921at2759"/>
<accession>A0A136IVQ3</accession>
<dbReference type="GO" id="GO:0006351">
    <property type="term" value="P:DNA-templated transcription"/>
    <property type="evidence" value="ECO:0007669"/>
    <property type="project" value="InterPro"/>
</dbReference>